<keyword evidence="3" id="KW-1185">Reference proteome</keyword>
<protein>
    <submittedName>
        <fullName evidence="2">Alkylhydroperoxidase</fullName>
    </submittedName>
</protein>
<dbReference type="STRING" id="1355015.LK06_002605"/>
<dbReference type="Gene3D" id="1.20.1290.10">
    <property type="entry name" value="AhpD-like"/>
    <property type="match status" value="1"/>
</dbReference>
<dbReference type="InterPro" id="IPR029032">
    <property type="entry name" value="AhpD-like"/>
</dbReference>
<dbReference type="InterPro" id="IPR003779">
    <property type="entry name" value="CMD-like"/>
</dbReference>
<evidence type="ECO:0000259" key="1">
    <source>
        <dbReference type="Pfam" id="PF02627"/>
    </source>
</evidence>
<dbReference type="KEGG" id="splu:LK06_002605"/>
<organism evidence="2 3">
    <name type="scientific">Streptomyces pluripotens</name>
    <dbReference type="NCBI Taxonomy" id="1355015"/>
    <lineage>
        <taxon>Bacteria</taxon>
        <taxon>Bacillati</taxon>
        <taxon>Actinomycetota</taxon>
        <taxon>Actinomycetes</taxon>
        <taxon>Kitasatosporales</taxon>
        <taxon>Streptomycetaceae</taxon>
        <taxon>Streptomyces</taxon>
    </lineage>
</organism>
<evidence type="ECO:0000313" key="3">
    <source>
        <dbReference type="Proteomes" id="UP000031501"/>
    </source>
</evidence>
<feature type="domain" description="Carboxymuconolactone decarboxylase-like" evidence="1">
    <location>
        <begin position="109"/>
        <end position="154"/>
    </location>
</feature>
<dbReference type="EMBL" id="CP022433">
    <property type="protein sequence ID" value="ASN23279.1"/>
    <property type="molecule type" value="Genomic_DNA"/>
</dbReference>
<keyword evidence="2" id="KW-0560">Oxidoreductase</keyword>
<proteinExistence type="predicted"/>
<dbReference type="GO" id="GO:0051920">
    <property type="term" value="F:peroxiredoxin activity"/>
    <property type="evidence" value="ECO:0007669"/>
    <property type="project" value="InterPro"/>
</dbReference>
<dbReference type="SUPFAM" id="SSF69118">
    <property type="entry name" value="AhpD-like"/>
    <property type="match status" value="1"/>
</dbReference>
<gene>
    <name evidence="2" type="ORF">LK07_03690</name>
</gene>
<evidence type="ECO:0000313" key="2">
    <source>
        <dbReference type="EMBL" id="ASN23279.1"/>
    </source>
</evidence>
<keyword evidence="2" id="KW-0575">Peroxidase</keyword>
<sequence length="416" mass="43629">MTGARGTVCLGGARGSCLIPEFPRFRREARSIGLALDLPLRPQGKAINVSGDFIRRRLRAGSFAQVRYVTPIRFAEARGVVADVYRGVEHDFGVLAPPILLHAPCPDLLAASWVMMREALLASRRASRSVKEAVATAVSVSNTCPFCVTVHSATLHGLIRGHAAAVAADRPGSVDGSRLQDVATWAMGAAGTLCAETGGGAEPLFPPEQTCELVAVATLFHYLNRMVNIFLGSAPLPPRVPGTALRPLAALLSSLIRAAAPGVGDPGESLDLLPSAPLPPDMAWALGDDVVAQAFARAAAAADLAGEASVPPQVQELVRQLVDASDGLPNAGGRAAVEAAVETLSERERDVGRLALLTALASHQVEESVVGRFRERQGSDAALIEVTAWASMVAARREAGRLWAGACPGRCEYRRA</sequence>
<name>A0A221NTG8_9ACTN</name>
<dbReference type="Proteomes" id="UP000031501">
    <property type="component" value="Chromosome"/>
</dbReference>
<dbReference type="Pfam" id="PF02627">
    <property type="entry name" value="CMD"/>
    <property type="match status" value="1"/>
</dbReference>
<dbReference type="AlphaFoldDB" id="A0A221NTG8"/>
<accession>A0A221NTG8</accession>
<reference evidence="2 3" key="1">
    <citation type="submission" date="2017-07" db="EMBL/GenBank/DDBJ databases">
        <title>Genome sequence of Streptomyces pluripotens MUSC 137T.</title>
        <authorList>
            <person name="Ser H.-L."/>
            <person name="Lee L.-H."/>
        </authorList>
    </citation>
    <scope>NUCLEOTIDE SEQUENCE [LARGE SCALE GENOMIC DNA]</scope>
    <source>
        <strain evidence="2 3">MUSC 137</strain>
    </source>
</reference>